<protein>
    <submittedName>
        <fullName evidence="2">Spermidine synthase</fullName>
    </submittedName>
</protein>
<feature type="transmembrane region" description="Helical" evidence="1">
    <location>
        <begin position="782"/>
        <end position="803"/>
    </location>
</feature>
<feature type="transmembrane region" description="Helical" evidence="1">
    <location>
        <begin position="38"/>
        <end position="59"/>
    </location>
</feature>
<dbReference type="RefSeq" id="WP_307349959.1">
    <property type="nucleotide sequence ID" value="NZ_JAUSVS010000005.1"/>
</dbReference>
<reference evidence="2 3" key="1">
    <citation type="submission" date="2023-07" db="EMBL/GenBank/DDBJ databases">
        <title>Genomic Encyclopedia of Type Strains, Phase IV (KMG-IV): sequencing the most valuable type-strain genomes for metagenomic binning, comparative biology and taxonomic classification.</title>
        <authorList>
            <person name="Goeker M."/>
        </authorList>
    </citation>
    <scope>NUCLEOTIDE SEQUENCE [LARGE SCALE GENOMIC DNA]</scope>
    <source>
        <strain evidence="2 3">DSM 18695</strain>
    </source>
</reference>
<dbReference type="SUPFAM" id="SSF53335">
    <property type="entry name" value="S-adenosyl-L-methionine-dependent methyltransferases"/>
    <property type="match status" value="1"/>
</dbReference>
<dbReference type="Proteomes" id="UP001228905">
    <property type="component" value="Unassembled WGS sequence"/>
</dbReference>
<keyword evidence="3" id="KW-1185">Reference proteome</keyword>
<comment type="caution">
    <text evidence="2">The sequence shown here is derived from an EMBL/GenBank/DDBJ whole genome shotgun (WGS) entry which is preliminary data.</text>
</comment>
<feature type="transmembrane region" description="Helical" evidence="1">
    <location>
        <begin position="71"/>
        <end position="90"/>
    </location>
</feature>
<proteinExistence type="predicted"/>
<gene>
    <name evidence="2" type="ORF">QO010_002723</name>
</gene>
<dbReference type="InterPro" id="IPR029063">
    <property type="entry name" value="SAM-dependent_MTases_sf"/>
</dbReference>
<keyword evidence="1" id="KW-1133">Transmembrane helix</keyword>
<dbReference type="Gene3D" id="3.40.50.150">
    <property type="entry name" value="Vaccinia Virus protein VP39"/>
    <property type="match status" value="1"/>
</dbReference>
<sequence>MKREARNSLIPLFLVSAGAVGFESALTRYFAVAKWSEYGYWVISIVMVGFALSGVVMALLRDPLARIGPTLRAILPALMTLAAAGGYYLTTQNPFNPLELQNPATWLPQLGNIALYYAWLLPFYFLTGLYISLTFVMNASQIGRVYGYDLLGAGAGAALALGLMFLVHPYYLVPILIALLALAAVFQSGEKRWLGILLALAAILVGESWLTFGNPPVVNQFKAVYAPSQTPGAQVLDTVRSPRGYYQLLDDFTERVDTDVSNNAGLMGLAGPPKTFGLYRDGNRISAIARPGDLDARYAPAAMSAAPWLMKPNARGLLIGASGGYRAAEALALGAAHVDVVEPEPVIRRAMIDGLDRASRLAPDERVSILNIGPVAAARTGRYDIIDIAPDFMDAGPANETAFAAETIAADLRALKEDGIVSIPISIRDFPVYALRMLATVREGLKQSGAADPSAHVVVYRSAWSVRILLSKSPWDPARLAALKTFCDQRSFDMSYYPGIDVVALRSSLYNDLPQVSFDSGEIVSQGPDDAIADEAAAVLRGEAVPSGSAFNLSPVTLDRPAFHAVLKLDHVDTLIRRIEILPQAEIGALVNLAVLAQAILIALLVLAVPLFAPRQVRPEKGTGRVWPVVYFPALGLGFLFIEIFLIEKASFFLNDRTSAFALVLTGMLIFSGLGSMIAGMLTRWPKLATVLAAVLVAAWCFAAWRFGQTLLMDSLDLPFATRALLVLLVAAPPSLALGLPFPMGLSRVGDSPALPWAWGLNGAFSVVATPLANLIAREAGFSWLLIGAAGLYLIAALALPALKRTARARNEDPVERMAA</sequence>
<keyword evidence="1" id="KW-0472">Membrane</keyword>
<feature type="transmembrane region" description="Helical" evidence="1">
    <location>
        <begin position="193"/>
        <end position="212"/>
    </location>
</feature>
<feature type="transmembrane region" description="Helical" evidence="1">
    <location>
        <begin position="587"/>
        <end position="613"/>
    </location>
</feature>
<feature type="transmembrane region" description="Helical" evidence="1">
    <location>
        <begin position="145"/>
        <end position="164"/>
    </location>
</feature>
<feature type="transmembrane region" description="Helical" evidence="1">
    <location>
        <begin position="720"/>
        <end position="742"/>
    </location>
</feature>
<accession>A0ABU0IV71</accession>
<evidence type="ECO:0000313" key="3">
    <source>
        <dbReference type="Proteomes" id="UP001228905"/>
    </source>
</evidence>
<feature type="transmembrane region" description="Helical" evidence="1">
    <location>
        <begin position="12"/>
        <end position="32"/>
    </location>
</feature>
<keyword evidence="1" id="KW-0812">Transmembrane</keyword>
<feature type="transmembrane region" description="Helical" evidence="1">
    <location>
        <begin position="659"/>
        <end position="682"/>
    </location>
</feature>
<feature type="transmembrane region" description="Helical" evidence="1">
    <location>
        <begin position="110"/>
        <end position="133"/>
    </location>
</feature>
<organism evidence="2 3">
    <name type="scientific">Caulobacter ginsengisoli</name>
    <dbReference type="NCBI Taxonomy" id="400775"/>
    <lineage>
        <taxon>Bacteria</taxon>
        <taxon>Pseudomonadati</taxon>
        <taxon>Pseudomonadota</taxon>
        <taxon>Alphaproteobacteria</taxon>
        <taxon>Caulobacterales</taxon>
        <taxon>Caulobacteraceae</taxon>
        <taxon>Caulobacter</taxon>
    </lineage>
</organism>
<name>A0ABU0IV71_9CAUL</name>
<feature type="transmembrane region" description="Helical" evidence="1">
    <location>
        <begin position="754"/>
        <end position="776"/>
    </location>
</feature>
<evidence type="ECO:0000313" key="2">
    <source>
        <dbReference type="EMBL" id="MDQ0464939.1"/>
    </source>
</evidence>
<dbReference type="EMBL" id="JAUSVS010000005">
    <property type="protein sequence ID" value="MDQ0464939.1"/>
    <property type="molecule type" value="Genomic_DNA"/>
</dbReference>
<feature type="transmembrane region" description="Helical" evidence="1">
    <location>
        <begin position="625"/>
        <end position="647"/>
    </location>
</feature>
<feature type="transmembrane region" description="Helical" evidence="1">
    <location>
        <begin position="689"/>
        <end position="708"/>
    </location>
</feature>
<feature type="transmembrane region" description="Helical" evidence="1">
    <location>
        <begin position="170"/>
        <end position="186"/>
    </location>
</feature>
<evidence type="ECO:0000256" key="1">
    <source>
        <dbReference type="SAM" id="Phobius"/>
    </source>
</evidence>